<feature type="domain" description="RNA polymerase sigma-70 region 2" evidence="1">
    <location>
        <begin position="15"/>
        <end position="81"/>
    </location>
</feature>
<keyword evidence="3" id="KW-1185">Reference proteome</keyword>
<reference evidence="2" key="1">
    <citation type="submission" date="2020-12" db="EMBL/GenBank/DDBJ databases">
        <authorList>
            <person name="Huq M.A."/>
        </authorList>
    </citation>
    <scope>NUCLEOTIDE SEQUENCE</scope>
    <source>
        <strain evidence="2">MAHUQ-46</strain>
    </source>
</reference>
<dbReference type="Proteomes" id="UP000640274">
    <property type="component" value="Unassembled WGS sequence"/>
</dbReference>
<dbReference type="InterPro" id="IPR007627">
    <property type="entry name" value="RNA_pol_sigma70_r2"/>
</dbReference>
<proteinExistence type="predicted"/>
<dbReference type="GO" id="GO:0003700">
    <property type="term" value="F:DNA-binding transcription factor activity"/>
    <property type="evidence" value="ECO:0007669"/>
    <property type="project" value="InterPro"/>
</dbReference>
<evidence type="ECO:0000313" key="3">
    <source>
        <dbReference type="Proteomes" id="UP000640274"/>
    </source>
</evidence>
<protein>
    <recommendedName>
        <fullName evidence="1">RNA polymerase sigma-70 region 2 domain-containing protein</fullName>
    </recommendedName>
</protein>
<comment type="caution">
    <text evidence="2">The sequence shown here is derived from an EMBL/GenBank/DDBJ whole genome shotgun (WGS) entry which is preliminary data.</text>
</comment>
<dbReference type="AlphaFoldDB" id="A0A934J5Z8"/>
<dbReference type="EMBL" id="JAELUP010000026">
    <property type="protein sequence ID" value="MBJ6361401.1"/>
    <property type="molecule type" value="Genomic_DNA"/>
</dbReference>
<dbReference type="InterPro" id="IPR013325">
    <property type="entry name" value="RNA_pol_sigma_r2"/>
</dbReference>
<dbReference type="GO" id="GO:0006352">
    <property type="term" value="P:DNA-templated transcription initiation"/>
    <property type="evidence" value="ECO:0007669"/>
    <property type="project" value="InterPro"/>
</dbReference>
<name>A0A934J5Z8_9BACL</name>
<dbReference type="SUPFAM" id="SSF88946">
    <property type="entry name" value="Sigma2 domain of RNA polymerase sigma factors"/>
    <property type="match status" value="1"/>
</dbReference>
<dbReference type="Gene3D" id="1.10.1740.10">
    <property type="match status" value="1"/>
</dbReference>
<sequence length="87" mass="10701">MNQPPWMESTIEEVVERYTGYVKRTARKFVNVRMVYDKWFFEDLIQQGFLGLIEAYPKYDFSKGKDFFWRYAYKFVKGRMIYDPVKN</sequence>
<organism evidence="2 3">
    <name type="scientific">Paenibacillus roseus</name>
    <dbReference type="NCBI Taxonomy" id="2798579"/>
    <lineage>
        <taxon>Bacteria</taxon>
        <taxon>Bacillati</taxon>
        <taxon>Bacillota</taxon>
        <taxon>Bacilli</taxon>
        <taxon>Bacillales</taxon>
        <taxon>Paenibacillaceae</taxon>
        <taxon>Paenibacillus</taxon>
    </lineage>
</organism>
<dbReference type="Pfam" id="PF04542">
    <property type="entry name" value="Sigma70_r2"/>
    <property type="match status" value="1"/>
</dbReference>
<gene>
    <name evidence="2" type="ORF">JFN88_08795</name>
</gene>
<accession>A0A934J5Z8</accession>
<evidence type="ECO:0000259" key="1">
    <source>
        <dbReference type="Pfam" id="PF04542"/>
    </source>
</evidence>
<dbReference type="RefSeq" id="WP_199018952.1">
    <property type="nucleotide sequence ID" value="NZ_JAELUP010000026.1"/>
</dbReference>
<evidence type="ECO:0000313" key="2">
    <source>
        <dbReference type="EMBL" id="MBJ6361401.1"/>
    </source>
</evidence>